<keyword evidence="3" id="KW-1185">Reference proteome</keyword>
<organism evidence="2 3">
    <name type="scientific">Cirrhinus mrigala</name>
    <name type="common">Mrigala</name>
    <dbReference type="NCBI Taxonomy" id="683832"/>
    <lineage>
        <taxon>Eukaryota</taxon>
        <taxon>Metazoa</taxon>
        <taxon>Chordata</taxon>
        <taxon>Craniata</taxon>
        <taxon>Vertebrata</taxon>
        <taxon>Euteleostomi</taxon>
        <taxon>Actinopterygii</taxon>
        <taxon>Neopterygii</taxon>
        <taxon>Teleostei</taxon>
        <taxon>Ostariophysi</taxon>
        <taxon>Cypriniformes</taxon>
        <taxon>Cyprinidae</taxon>
        <taxon>Labeoninae</taxon>
        <taxon>Labeonini</taxon>
        <taxon>Cirrhinus</taxon>
    </lineage>
</organism>
<evidence type="ECO:0000313" key="2">
    <source>
        <dbReference type="EMBL" id="KAL0196604.1"/>
    </source>
</evidence>
<gene>
    <name evidence="2" type="ORF">M9458_010176</name>
</gene>
<comment type="caution">
    <text evidence="2">The sequence shown here is derived from an EMBL/GenBank/DDBJ whole genome shotgun (WGS) entry which is preliminary data.</text>
</comment>
<keyword evidence="1" id="KW-0812">Transmembrane</keyword>
<dbReference type="AlphaFoldDB" id="A0ABD0RDI4"/>
<accession>A0ABD0RDI4</accession>
<dbReference type="EMBL" id="JAMKFB020000004">
    <property type="protein sequence ID" value="KAL0196604.1"/>
    <property type="molecule type" value="Genomic_DNA"/>
</dbReference>
<keyword evidence="1" id="KW-1133">Transmembrane helix</keyword>
<dbReference type="Proteomes" id="UP001529510">
    <property type="component" value="Unassembled WGS sequence"/>
</dbReference>
<proteinExistence type="predicted"/>
<protein>
    <submittedName>
        <fullName evidence="2">Uncharacterized protein</fullName>
    </submittedName>
</protein>
<feature type="non-terminal residue" evidence="2">
    <location>
        <position position="56"/>
    </location>
</feature>
<evidence type="ECO:0000256" key="1">
    <source>
        <dbReference type="SAM" id="Phobius"/>
    </source>
</evidence>
<evidence type="ECO:0000313" key="3">
    <source>
        <dbReference type="Proteomes" id="UP001529510"/>
    </source>
</evidence>
<name>A0ABD0RDI4_CIRMR</name>
<reference evidence="2 3" key="1">
    <citation type="submission" date="2024-05" db="EMBL/GenBank/DDBJ databases">
        <title>Genome sequencing and assembly of Indian major carp, Cirrhinus mrigala (Hamilton, 1822).</title>
        <authorList>
            <person name="Mohindra V."/>
            <person name="Chowdhury L.M."/>
            <person name="Lal K."/>
            <person name="Jena J.K."/>
        </authorList>
    </citation>
    <scope>NUCLEOTIDE SEQUENCE [LARGE SCALE GENOMIC DNA]</scope>
    <source>
        <strain evidence="2">CM1030</strain>
        <tissue evidence="2">Blood</tissue>
    </source>
</reference>
<keyword evidence="1" id="KW-0472">Membrane</keyword>
<feature type="transmembrane region" description="Helical" evidence="1">
    <location>
        <begin position="34"/>
        <end position="55"/>
    </location>
</feature>
<feature type="non-terminal residue" evidence="2">
    <location>
        <position position="1"/>
    </location>
</feature>
<sequence length="56" mass="5640">RPVAMATGTSALSALACVWTPVPAGAVVAFAGPLYTFVAVVSFALTVWFPASSVVL</sequence>